<dbReference type="Proteomes" id="UP000499080">
    <property type="component" value="Unassembled WGS sequence"/>
</dbReference>
<sequence>MEQFISETVFIPFELKLFCSLPRHFEQQSYEEDYTSSGIPSSRFHTIPVESRLTHGRYIVYQALICGESSVNSDFEARTR</sequence>
<accession>A0A4Y2FSI1</accession>
<dbReference type="EMBL" id="BGPR01001052">
    <property type="protein sequence ID" value="GBM44017.1"/>
    <property type="molecule type" value="Genomic_DNA"/>
</dbReference>
<organism evidence="1 2">
    <name type="scientific">Araneus ventricosus</name>
    <name type="common">Orbweaver spider</name>
    <name type="synonym">Epeira ventricosa</name>
    <dbReference type="NCBI Taxonomy" id="182803"/>
    <lineage>
        <taxon>Eukaryota</taxon>
        <taxon>Metazoa</taxon>
        <taxon>Ecdysozoa</taxon>
        <taxon>Arthropoda</taxon>
        <taxon>Chelicerata</taxon>
        <taxon>Arachnida</taxon>
        <taxon>Araneae</taxon>
        <taxon>Araneomorphae</taxon>
        <taxon>Entelegynae</taxon>
        <taxon>Araneoidea</taxon>
        <taxon>Araneidae</taxon>
        <taxon>Araneus</taxon>
    </lineage>
</organism>
<reference evidence="1 2" key="1">
    <citation type="journal article" date="2019" name="Sci. Rep.">
        <title>Orb-weaving spider Araneus ventricosus genome elucidates the spidroin gene catalogue.</title>
        <authorList>
            <person name="Kono N."/>
            <person name="Nakamura H."/>
            <person name="Ohtoshi R."/>
            <person name="Moran D.A.P."/>
            <person name="Shinohara A."/>
            <person name="Yoshida Y."/>
            <person name="Fujiwara M."/>
            <person name="Mori M."/>
            <person name="Tomita M."/>
            <person name="Arakawa K."/>
        </authorList>
    </citation>
    <scope>NUCLEOTIDE SEQUENCE [LARGE SCALE GENOMIC DNA]</scope>
</reference>
<evidence type="ECO:0000313" key="2">
    <source>
        <dbReference type="Proteomes" id="UP000499080"/>
    </source>
</evidence>
<proteinExistence type="predicted"/>
<gene>
    <name evidence="1" type="ORF">AVEN_218162_1</name>
</gene>
<name>A0A4Y2FSI1_ARAVE</name>
<protein>
    <submittedName>
        <fullName evidence="1">Uncharacterized protein</fullName>
    </submittedName>
</protein>
<comment type="caution">
    <text evidence="1">The sequence shown here is derived from an EMBL/GenBank/DDBJ whole genome shotgun (WGS) entry which is preliminary data.</text>
</comment>
<keyword evidence="2" id="KW-1185">Reference proteome</keyword>
<dbReference type="AlphaFoldDB" id="A0A4Y2FSI1"/>
<evidence type="ECO:0000313" key="1">
    <source>
        <dbReference type="EMBL" id="GBM44017.1"/>
    </source>
</evidence>